<dbReference type="Proteomes" id="UP000035214">
    <property type="component" value="Unassembled WGS sequence"/>
</dbReference>
<sequence>MKISYEVSIFCSAHPDDFTPNLRALRMRVTKEGAFWERDYYQFSIKPSNLSQRAAKQAGEIYLYHVYFNGCIRDFLFLLERCFRGTNYRFTAIRGFLEIEGYSLKKWKPILHSHYVKPTDVDCLFKKDDLAMIVHHNGVLEVVKCAEKGEELKKVNFLNVDSWLQALNPTKEDLFSLTGVSVS</sequence>
<evidence type="ECO:0000313" key="2">
    <source>
        <dbReference type="Proteomes" id="UP000035214"/>
    </source>
</evidence>
<gene>
    <name evidence="1" type="ORF">B4077_2848</name>
</gene>
<accession>A0A0G8EJD4</accession>
<comment type="caution">
    <text evidence="1">The sequence shown here is derived from an EMBL/GenBank/DDBJ whole genome shotgun (WGS) entry which is preliminary data.</text>
</comment>
<reference evidence="1 2" key="1">
    <citation type="submission" date="2015-04" db="EMBL/GenBank/DDBJ databases">
        <title>Draft Genome Sequences of Eight Spore-Forming Food Isolates of Bacillus cereus Genome sequencing.</title>
        <authorList>
            <person name="Krawcyk A.O."/>
            <person name="de Jong A."/>
            <person name="Eijlander R.T."/>
            <person name="Berendsen E.M."/>
            <person name="Holsappel S."/>
            <person name="Wells-Bennik M."/>
            <person name="Kuipers O.P."/>
        </authorList>
    </citation>
    <scope>NUCLEOTIDE SEQUENCE [LARGE SCALE GENOMIC DNA]</scope>
    <source>
        <strain evidence="1 2">B4077</strain>
    </source>
</reference>
<protein>
    <recommendedName>
        <fullName evidence="3">Protein YicC</fullName>
    </recommendedName>
</protein>
<evidence type="ECO:0000313" key="1">
    <source>
        <dbReference type="EMBL" id="KLA23592.1"/>
    </source>
</evidence>
<name>A0A0G8EJD4_BACCE</name>
<organism evidence="1 2">
    <name type="scientific">Bacillus cereus</name>
    <dbReference type="NCBI Taxonomy" id="1396"/>
    <lineage>
        <taxon>Bacteria</taxon>
        <taxon>Bacillati</taxon>
        <taxon>Bacillota</taxon>
        <taxon>Bacilli</taxon>
        <taxon>Bacillales</taxon>
        <taxon>Bacillaceae</taxon>
        <taxon>Bacillus</taxon>
        <taxon>Bacillus cereus group</taxon>
    </lineage>
</organism>
<dbReference type="PATRIC" id="fig|1396.428.peg.1757"/>
<dbReference type="AlphaFoldDB" id="A0A0G8EJD4"/>
<evidence type="ECO:0008006" key="3">
    <source>
        <dbReference type="Google" id="ProtNLM"/>
    </source>
</evidence>
<proteinExistence type="predicted"/>
<dbReference type="RefSeq" id="WP_046956574.1">
    <property type="nucleotide sequence ID" value="NZ_LCYI01000051.1"/>
</dbReference>
<dbReference type="EMBL" id="LCYI01000051">
    <property type="protein sequence ID" value="KLA23592.1"/>
    <property type="molecule type" value="Genomic_DNA"/>
</dbReference>